<feature type="domain" description="PhnB-like" evidence="1">
    <location>
        <begin position="3"/>
        <end position="131"/>
    </location>
</feature>
<name>A0A5B8XVV5_9DELT</name>
<dbReference type="OrthoDB" id="9795306at2"/>
<dbReference type="PANTHER" id="PTHR33990:SF1">
    <property type="entry name" value="PROTEIN YJDN"/>
    <property type="match status" value="1"/>
</dbReference>
<dbReference type="EMBL" id="CP042467">
    <property type="protein sequence ID" value="QED29301.1"/>
    <property type="molecule type" value="Genomic_DNA"/>
</dbReference>
<dbReference type="InterPro" id="IPR029068">
    <property type="entry name" value="Glyas_Bleomycin-R_OHBP_Dase"/>
</dbReference>
<dbReference type="RefSeq" id="WP_146962534.1">
    <property type="nucleotide sequence ID" value="NZ_CP042467.1"/>
</dbReference>
<evidence type="ECO:0000313" key="3">
    <source>
        <dbReference type="Proteomes" id="UP000321595"/>
    </source>
</evidence>
<reference evidence="2 3" key="1">
    <citation type="submission" date="2019-08" db="EMBL/GenBank/DDBJ databases">
        <authorList>
            <person name="Liang Q."/>
        </authorList>
    </citation>
    <scope>NUCLEOTIDE SEQUENCE [LARGE SCALE GENOMIC DNA]</scope>
    <source>
        <strain evidence="2 3">V1718</strain>
    </source>
</reference>
<dbReference type="CDD" id="cd06588">
    <property type="entry name" value="PhnB_like"/>
    <property type="match status" value="1"/>
</dbReference>
<evidence type="ECO:0000313" key="2">
    <source>
        <dbReference type="EMBL" id="QED29301.1"/>
    </source>
</evidence>
<dbReference type="InterPro" id="IPR028973">
    <property type="entry name" value="PhnB-like"/>
</dbReference>
<dbReference type="PANTHER" id="PTHR33990">
    <property type="entry name" value="PROTEIN YJDN-RELATED"/>
    <property type="match status" value="1"/>
</dbReference>
<dbReference type="KEGG" id="bbae:FRD01_19100"/>
<sequence>MPTPYLTFDGHAQAAFEFYAKVFGGTIHYSQTFGESPMAAEIPSEYHNRVMHITMDLPDGPLMASDCGPWAPFEGPMRSCSLSVQAKTVEEGKVVFDALAEGGVVKMPFEATFWSPGYGILTDKFGVEWMVNVEH</sequence>
<dbReference type="AlphaFoldDB" id="A0A5B8XVV5"/>
<proteinExistence type="predicted"/>
<dbReference type="Proteomes" id="UP000321595">
    <property type="component" value="Chromosome"/>
</dbReference>
<dbReference type="Gene3D" id="3.10.180.10">
    <property type="entry name" value="2,3-Dihydroxybiphenyl 1,2-Dioxygenase, domain 1"/>
    <property type="match status" value="1"/>
</dbReference>
<dbReference type="SUPFAM" id="SSF54593">
    <property type="entry name" value="Glyoxalase/Bleomycin resistance protein/Dihydroxybiphenyl dioxygenase"/>
    <property type="match status" value="1"/>
</dbReference>
<dbReference type="Pfam" id="PF06983">
    <property type="entry name" value="3-dmu-9_3-mt"/>
    <property type="match status" value="1"/>
</dbReference>
<protein>
    <submittedName>
        <fullName evidence="2">VOC family protein</fullName>
    </submittedName>
</protein>
<organism evidence="2 3">
    <name type="scientific">Microvenator marinus</name>
    <dbReference type="NCBI Taxonomy" id="2600177"/>
    <lineage>
        <taxon>Bacteria</taxon>
        <taxon>Deltaproteobacteria</taxon>
        <taxon>Bradymonadales</taxon>
        <taxon>Microvenatoraceae</taxon>
        <taxon>Microvenator</taxon>
    </lineage>
</organism>
<keyword evidence="3" id="KW-1185">Reference proteome</keyword>
<evidence type="ECO:0000259" key="1">
    <source>
        <dbReference type="Pfam" id="PF06983"/>
    </source>
</evidence>
<gene>
    <name evidence="2" type="ORF">FRD01_19100</name>
</gene>
<accession>A0A5B8XVV5</accession>